<dbReference type="GO" id="GO:0048500">
    <property type="term" value="C:signal recognition particle"/>
    <property type="evidence" value="ECO:0007669"/>
    <property type="project" value="UniProtKB-UniRule"/>
</dbReference>
<keyword evidence="5" id="KW-0694">RNA-binding</keyword>
<dbReference type="EMBL" id="CP001899">
    <property type="protein sequence ID" value="ADC66642.1"/>
    <property type="molecule type" value="Genomic_DNA"/>
</dbReference>
<keyword evidence="3 5" id="KW-0733">Signal recognition particle</keyword>
<dbReference type="GeneID" id="8780081"/>
<dbReference type="AlphaFoldDB" id="D3S2T0"/>
<reference evidence="6 7" key="2">
    <citation type="journal article" date="2011" name="Stand. Genomic Sci.">
        <title>Complete genome sequence of Ferroglobus placidus AEDII12DO.</title>
        <authorList>
            <person name="Anderson I."/>
            <person name="Risso C."/>
            <person name="Holmes D."/>
            <person name="Lucas S."/>
            <person name="Copeland A."/>
            <person name="Lapidus A."/>
            <person name="Cheng J.F."/>
            <person name="Bruce D."/>
            <person name="Goodwin L."/>
            <person name="Pitluck S."/>
            <person name="Saunders E."/>
            <person name="Brettin T."/>
            <person name="Detter J.C."/>
            <person name="Han C."/>
            <person name="Tapia R."/>
            <person name="Larimer F."/>
            <person name="Land M."/>
            <person name="Hauser L."/>
            <person name="Woyke T."/>
            <person name="Lovley D."/>
            <person name="Kyrpides N."/>
            <person name="Ivanova N."/>
        </authorList>
    </citation>
    <scope>NUCLEOTIDE SEQUENCE [LARGE SCALE GENOMIC DNA]</scope>
    <source>
        <strain evidence="7">DSM 10642 / AEDII12DO</strain>
    </source>
</reference>
<keyword evidence="7" id="KW-1185">Reference proteome</keyword>
<name>D3S2T0_FERPA</name>
<comment type="subcellular location">
    <subcellularLocation>
        <location evidence="1 5">Cytoplasm</location>
    </subcellularLocation>
</comment>
<comment type="subunit">
    <text evidence="5">Part of the signal recognition particle protein translocation system, which is composed of SRP and FtsY. Archaeal SRP consists of a 7S RNA molecule of 300 nucleotides and two protein subunits: SRP54 and SRP19.</text>
</comment>
<dbReference type="Gene3D" id="3.30.56.30">
    <property type="entry name" value="Signal recognition particle, SRP19-like subunit"/>
    <property type="match status" value="1"/>
</dbReference>
<evidence type="ECO:0000313" key="6">
    <source>
        <dbReference type="EMBL" id="ADC66642.1"/>
    </source>
</evidence>
<evidence type="ECO:0000256" key="5">
    <source>
        <dbReference type="HAMAP-Rule" id="MF_00305"/>
    </source>
</evidence>
<dbReference type="GO" id="GO:0008312">
    <property type="term" value="F:7S RNA binding"/>
    <property type="evidence" value="ECO:0007669"/>
    <property type="project" value="UniProtKB-UniRule"/>
</dbReference>
<keyword evidence="4 5" id="KW-0687">Ribonucleoprotein</keyword>
<dbReference type="STRING" id="589924.Ferp_2536"/>
<sequence length="97" mass="11668">MNFEEERSNYWIIWTVNLDKKKSRSEGRKIPKRYAVPNVKFKELIEACKALGLEFYAEEKKYPKSWWEEGGRVRVKKTGKKLDLMIEIAKKIAEMRR</sequence>
<evidence type="ECO:0000256" key="4">
    <source>
        <dbReference type="ARBA" id="ARBA00023274"/>
    </source>
</evidence>
<dbReference type="SUPFAM" id="SSF69695">
    <property type="entry name" value="SRP19"/>
    <property type="match status" value="1"/>
</dbReference>
<dbReference type="RefSeq" id="WP_012966974.1">
    <property type="nucleotide sequence ID" value="NC_013849.1"/>
</dbReference>
<dbReference type="eggNOG" id="arCOG01217">
    <property type="taxonomic scope" value="Archaea"/>
</dbReference>
<dbReference type="Proteomes" id="UP000002613">
    <property type="component" value="Chromosome"/>
</dbReference>
<keyword evidence="2 5" id="KW-0963">Cytoplasm</keyword>
<accession>D3S2T0</accession>
<organism evidence="6 7">
    <name type="scientific">Ferroglobus placidus (strain DSM 10642 / AEDII12DO)</name>
    <dbReference type="NCBI Taxonomy" id="589924"/>
    <lineage>
        <taxon>Archaea</taxon>
        <taxon>Methanobacteriati</taxon>
        <taxon>Methanobacteriota</taxon>
        <taxon>Archaeoglobi</taxon>
        <taxon>Archaeoglobales</taxon>
        <taxon>Archaeoglobaceae</taxon>
        <taxon>Ferroglobus</taxon>
    </lineage>
</organism>
<evidence type="ECO:0000256" key="3">
    <source>
        <dbReference type="ARBA" id="ARBA00023135"/>
    </source>
</evidence>
<dbReference type="InterPro" id="IPR002778">
    <property type="entry name" value="Signal_recog_particle_SRP19"/>
</dbReference>
<dbReference type="PANTHER" id="PTHR17453">
    <property type="entry name" value="SIGNAL RECOGNITION PARTICLE 19 KD PROTEIN"/>
    <property type="match status" value="1"/>
</dbReference>
<protein>
    <recommendedName>
        <fullName evidence="5">Signal recognition particle 19 kDa protein</fullName>
        <shortName evidence="5">SRP19</shortName>
    </recommendedName>
</protein>
<proteinExistence type="inferred from homology"/>
<dbReference type="HAMAP" id="MF_00305">
    <property type="entry name" value="SRP19"/>
    <property type="match status" value="1"/>
</dbReference>
<dbReference type="PaxDb" id="589924-Ferp_2536"/>
<dbReference type="PANTHER" id="PTHR17453:SF0">
    <property type="entry name" value="SIGNAL RECOGNITION PARTICLE 19 KDA PROTEIN"/>
    <property type="match status" value="1"/>
</dbReference>
<dbReference type="HOGENOM" id="CLU_169299_1_0_2"/>
<dbReference type="GO" id="GO:0006617">
    <property type="term" value="P:SRP-dependent cotranslational protein targeting to membrane, signal sequence recognition"/>
    <property type="evidence" value="ECO:0007669"/>
    <property type="project" value="TreeGrafter"/>
</dbReference>
<evidence type="ECO:0000256" key="1">
    <source>
        <dbReference type="ARBA" id="ARBA00004496"/>
    </source>
</evidence>
<dbReference type="KEGG" id="fpl:Ferp_2536"/>
<comment type="function">
    <text evidence="5">Involved in targeting and insertion of nascent membrane proteins into the cytoplasmic membrane. Binds directly to 7S RNA and mediates binding of the 54 kDa subunit of the SRP.</text>
</comment>
<reference evidence="7" key="1">
    <citation type="submission" date="2010-02" db="EMBL/GenBank/DDBJ databases">
        <title>Complete sequence of Ferroglobus placidus DSM 10642.</title>
        <authorList>
            <consortium name="US DOE Joint Genome Institute"/>
            <person name="Lucas S."/>
            <person name="Copeland A."/>
            <person name="Lapidus A."/>
            <person name="Cheng J.-F."/>
            <person name="Bruce D."/>
            <person name="Goodwin L."/>
            <person name="Pitluck S."/>
            <person name="Saunders E."/>
            <person name="Brettin T."/>
            <person name="Detter J.C."/>
            <person name="Han C."/>
            <person name="Tapia R."/>
            <person name="Larimer F."/>
            <person name="Land M."/>
            <person name="Hauser L."/>
            <person name="Kyrpides N."/>
            <person name="Ivanova N."/>
            <person name="Holmes D."/>
            <person name="Lovley D."/>
            <person name="Kyrpides N."/>
            <person name="Anderson I.J."/>
            <person name="Woyke T."/>
        </authorList>
    </citation>
    <scope>NUCLEOTIDE SEQUENCE [LARGE SCALE GENOMIC DNA]</scope>
    <source>
        <strain evidence="7">DSM 10642 / AEDII12DO</strain>
    </source>
</reference>
<evidence type="ECO:0000256" key="2">
    <source>
        <dbReference type="ARBA" id="ARBA00022490"/>
    </source>
</evidence>
<gene>
    <name evidence="5" type="primary">srp19</name>
    <name evidence="6" type="ordered locus">Ferp_2536</name>
</gene>
<dbReference type="InterPro" id="IPR022938">
    <property type="entry name" value="SRP19_arc-type"/>
</dbReference>
<comment type="similarity">
    <text evidence="5">Belongs to the SRP19 family.</text>
</comment>
<dbReference type="OrthoDB" id="56356at2157"/>
<dbReference type="InterPro" id="IPR036521">
    <property type="entry name" value="SRP19-like_sf"/>
</dbReference>
<dbReference type="Pfam" id="PF01922">
    <property type="entry name" value="SRP19"/>
    <property type="match status" value="1"/>
</dbReference>
<evidence type="ECO:0000313" key="7">
    <source>
        <dbReference type="Proteomes" id="UP000002613"/>
    </source>
</evidence>